<comment type="caution">
    <text evidence="3">The sequence shown here is derived from an EMBL/GenBank/DDBJ whole genome shotgun (WGS) entry which is preliminary data.</text>
</comment>
<dbReference type="AlphaFoldDB" id="G4TR55"/>
<dbReference type="GO" id="GO:0016491">
    <property type="term" value="F:oxidoreductase activity"/>
    <property type="evidence" value="ECO:0007669"/>
    <property type="project" value="InterPro"/>
</dbReference>
<dbReference type="Gene3D" id="3.20.20.100">
    <property type="entry name" value="NADP-dependent oxidoreductase domain"/>
    <property type="match status" value="2"/>
</dbReference>
<dbReference type="PIRSF" id="PIRSF000097">
    <property type="entry name" value="AKR"/>
    <property type="match status" value="1"/>
</dbReference>
<name>G4TR55_SERID</name>
<dbReference type="OMA" id="MVNQIFL"/>
<dbReference type="PANTHER" id="PTHR11732">
    <property type="entry name" value="ALDO/KETO REDUCTASE"/>
    <property type="match status" value="1"/>
</dbReference>
<evidence type="ECO:0000313" key="3">
    <source>
        <dbReference type="EMBL" id="CCA73798.1"/>
    </source>
</evidence>
<dbReference type="PRINTS" id="PR00069">
    <property type="entry name" value="ALDKETRDTASE"/>
</dbReference>
<gene>
    <name evidence="3" type="ORF">PIIN_07752</name>
</gene>
<dbReference type="HOGENOM" id="CLU_023205_0_0_1"/>
<dbReference type="InterPro" id="IPR020471">
    <property type="entry name" value="AKR"/>
</dbReference>
<dbReference type="Pfam" id="PF00248">
    <property type="entry name" value="Aldo_ket_red"/>
    <property type="match status" value="1"/>
</dbReference>
<dbReference type="InParanoid" id="G4TR55"/>
<dbReference type="CDD" id="cd19071">
    <property type="entry name" value="AKR_AKR1-5-like"/>
    <property type="match status" value="1"/>
</dbReference>
<reference evidence="3 4" key="1">
    <citation type="journal article" date="2011" name="PLoS Pathog.">
        <title>Endophytic Life Strategies Decoded by Genome and Transcriptome Analyses of the Mutualistic Root Symbiont Piriformospora indica.</title>
        <authorList>
            <person name="Zuccaro A."/>
            <person name="Lahrmann U."/>
            <person name="Guldener U."/>
            <person name="Langen G."/>
            <person name="Pfiffi S."/>
            <person name="Biedenkopf D."/>
            <person name="Wong P."/>
            <person name="Samans B."/>
            <person name="Grimm C."/>
            <person name="Basiewicz M."/>
            <person name="Murat C."/>
            <person name="Martin F."/>
            <person name="Kogel K.H."/>
        </authorList>
    </citation>
    <scope>NUCLEOTIDE SEQUENCE [LARGE SCALE GENOMIC DNA]</scope>
    <source>
        <strain evidence="3 4">DSM 11827</strain>
    </source>
</reference>
<evidence type="ECO:0000256" key="1">
    <source>
        <dbReference type="PIRSR" id="PIRSR000097-2"/>
    </source>
</evidence>
<keyword evidence="4" id="KW-1185">Reference proteome</keyword>
<protein>
    <submittedName>
        <fullName evidence="3">Related to YPR1-2-methylbutyraldehyde reductase, may be involved in isoleucine catabolism</fullName>
    </submittedName>
</protein>
<dbReference type="eggNOG" id="KOG1577">
    <property type="taxonomic scope" value="Eukaryota"/>
</dbReference>
<organism evidence="3 4">
    <name type="scientific">Serendipita indica (strain DSM 11827)</name>
    <name type="common">Root endophyte fungus</name>
    <name type="synonym">Piriformospora indica</name>
    <dbReference type="NCBI Taxonomy" id="1109443"/>
    <lineage>
        <taxon>Eukaryota</taxon>
        <taxon>Fungi</taxon>
        <taxon>Dikarya</taxon>
        <taxon>Basidiomycota</taxon>
        <taxon>Agaricomycotina</taxon>
        <taxon>Agaricomycetes</taxon>
        <taxon>Sebacinales</taxon>
        <taxon>Serendipitaceae</taxon>
        <taxon>Serendipita</taxon>
    </lineage>
</organism>
<dbReference type="STRING" id="1109443.G4TR55"/>
<feature type="domain" description="NADP-dependent oxidoreductase" evidence="2">
    <location>
        <begin position="53"/>
        <end position="250"/>
    </location>
</feature>
<evidence type="ECO:0000313" key="4">
    <source>
        <dbReference type="Proteomes" id="UP000007148"/>
    </source>
</evidence>
<proteinExistence type="predicted"/>
<sequence length="263" mass="29502">MTILKSRIKLNTGAGMPVINLGTWKSQPGTVEHAVAYALRDVGYRGIDTAAAVEEALLESLSKLNTSYLDLYLMHWPAPMTKDEEPDRTIDWLDTWKEMERLYKKHPEKLRAIGVSDFSEEYLKSLEQCDHRPGSQLDKTTSEFAFSDMISPLIYCSSCHQPELRDFCQKQGIVVTSYSPLGSDRSPLMTEPIVLRLAEKHSVTPATILISLQTSLPNTTVLPKSVTPERIKDNAEVIQLSEDEIKELVTLSDTSPYRACGPE</sequence>
<dbReference type="SUPFAM" id="SSF51430">
    <property type="entry name" value="NAD(P)-linked oxidoreductase"/>
    <property type="match status" value="1"/>
</dbReference>
<dbReference type="InterPro" id="IPR036812">
    <property type="entry name" value="NAD(P)_OxRdtase_dom_sf"/>
</dbReference>
<feature type="binding site" evidence="1">
    <location>
        <position position="75"/>
    </location>
    <ligand>
        <name>substrate</name>
    </ligand>
</feature>
<dbReference type="Proteomes" id="UP000007148">
    <property type="component" value="Unassembled WGS sequence"/>
</dbReference>
<dbReference type="OrthoDB" id="416253at2759"/>
<dbReference type="EMBL" id="CAFZ01000253">
    <property type="protein sequence ID" value="CCA73798.1"/>
    <property type="molecule type" value="Genomic_DNA"/>
</dbReference>
<evidence type="ECO:0000259" key="2">
    <source>
        <dbReference type="Pfam" id="PF00248"/>
    </source>
</evidence>
<accession>G4TR55</accession>
<dbReference type="InterPro" id="IPR023210">
    <property type="entry name" value="NADP_OxRdtase_dom"/>
</dbReference>